<accession>A0A1F7ULC1</accession>
<protein>
    <recommendedName>
        <fullName evidence="2">DUF8128 domain-containing protein</fullName>
    </recommendedName>
</protein>
<proteinExistence type="predicted"/>
<gene>
    <name evidence="3" type="ORF">A3E39_02415</name>
</gene>
<reference evidence="3 4" key="1">
    <citation type="journal article" date="2016" name="Nat. Commun.">
        <title>Thousands of microbial genomes shed light on interconnected biogeochemical processes in an aquifer system.</title>
        <authorList>
            <person name="Anantharaman K."/>
            <person name="Brown C.T."/>
            <person name="Hug L.A."/>
            <person name="Sharon I."/>
            <person name="Castelle C.J."/>
            <person name="Probst A.J."/>
            <person name="Thomas B.C."/>
            <person name="Singh A."/>
            <person name="Wilkins M.J."/>
            <person name="Karaoz U."/>
            <person name="Brodie E.L."/>
            <person name="Williams K.H."/>
            <person name="Hubbard S.S."/>
            <person name="Banfield J.F."/>
        </authorList>
    </citation>
    <scope>NUCLEOTIDE SEQUENCE [LARGE SCALE GENOMIC DNA]</scope>
</reference>
<keyword evidence="1" id="KW-0812">Transmembrane</keyword>
<name>A0A1F7ULC1_9BACT</name>
<feature type="transmembrane region" description="Helical" evidence="1">
    <location>
        <begin position="28"/>
        <end position="49"/>
    </location>
</feature>
<keyword evidence="1" id="KW-1133">Transmembrane helix</keyword>
<feature type="domain" description="DUF8128" evidence="2">
    <location>
        <begin position="108"/>
        <end position="420"/>
    </location>
</feature>
<evidence type="ECO:0000256" key="1">
    <source>
        <dbReference type="SAM" id="Phobius"/>
    </source>
</evidence>
<dbReference type="InterPro" id="IPR058441">
    <property type="entry name" value="DUF8128"/>
</dbReference>
<dbReference type="Pfam" id="PF26449">
    <property type="entry name" value="DUF8128"/>
    <property type="match status" value="1"/>
</dbReference>
<dbReference type="EMBL" id="MGEH01000018">
    <property type="protein sequence ID" value="OGL79076.1"/>
    <property type="molecule type" value="Genomic_DNA"/>
</dbReference>
<evidence type="ECO:0000313" key="3">
    <source>
        <dbReference type="EMBL" id="OGL79076.1"/>
    </source>
</evidence>
<comment type="caution">
    <text evidence="3">The sequence shown here is derived from an EMBL/GenBank/DDBJ whole genome shotgun (WGS) entry which is preliminary data.</text>
</comment>
<dbReference type="AlphaFoldDB" id="A0A1F7ULC1"/>
<organism evidence="3 4">
    <name type="scientific">Candidatus Uhrbacteria bacterium RIFCSPHIGHO2_12_FULL_60_25</name>
    <dbReference type="NCBI Taxonomy" id="1802399"/>
    <lineage>
        <taxon>Bacteria</taxon>
        <taxon>Candidatus Uhriibacteriota</taxon>
    </lineage>
</organism>
<keyword evidence="1" id="KW-0472">Membrane</keyword>
<dbReference type="Proteomes" id="UP000176603">
    <property type="component" value="Unassembled WGS sequence"/>
</dbReference>
<evidence type="ECO:0000313" key="4">
    <source>
        <dbReference type="Proteomes" id="UP000176603"/>
    </source>
</evidence>
<sequence length="446" mass="50845">MVMEDFLNVFNINLAAWVAEVGDNPLQAMWALFASWGWIILLWALLYIARGMWLFKKQSKYAMARTWVLLAVDVPKATEQTVKAVENMFAHLAGAHSPPTFMEKWWNGQLQDTISCEIISIEGHIQYLLRTTRKLRDLVEASLYAQYPDAEITEVEDYTLKIPTNYPNEQYECFGLEMMPARGYAYDVYPLKTYMDFEHQLTGEFKDPLAVLLEAFGRLGPGEQAWYQIILTPIAQNDYVAKAVKEIKKITGQKAEVKPTMLDKALDLPMQGLGLVGDVMFGAAEGAPKKPENALNSRMWNLTPGERKVVESIEKKMSKIVFGVKIRFLYVAKKEVFVKSKILQSFIGAIKQYNTNDMGSLKLETKRVGVSSALLFFKARRNSVRKERLIRAYRARTDWAGLKRFHLATDEIASLWHLPVSLFVKAPQVKKTESKKSEPPINLPFA</sequence>
<dbReference type="STRING" id="1802399.A3E39_02415"/>
<evidence type="ECO:0000259" key="2">
    <source>
        <dbReference type="Pfam" id="PF26449"/>
    </source>
</evidence>